<dbReference type="Pfam" id="PF04675">
    <property type="entry name" value="DNA_ligase_A_N"/>
    <property type="match status" value="1"/>
</dbReference>
<dbReference type="Proteomes" id="UP000177124">
    <property type="component" value="Unassembled WGS sequence"/>
</dbReference>
<dbReference type="InterPro" id="IPR016059">
    <property type="entry name" value="DNA_ligase_ATP-dep_CS"/>
</dbReference>
<reference evidence="18 19" key="1">
    <citation type="journal article" date="2016" name="Nat. Commun.">
        <title>Thousands of microbial genomes shed light on interconnected biogeochemical processes in an aquifer system.</title>
        <authorList>
            <person name="Anantharaman K."/>
            <person name="Brown C.T."/>
            <person name="Hug L.A."/>
            <person name="Sharon I."/>
            <person name="Castelle C.J."/>
            <person name="Probst A.J."/>
            <person name="Thomas B.C."/>
            <person name="Singh A."/>
            <person name="Wilkins M.J."/>
            <person name="Karaoz U."/>
            <person name="Brodie E.L."/>
            <person name="Williams K.H."/>
            <person name="Hubbard S.S."/>
            <person name="Banfield J.F."/>
        </authorList>
    </citation>
    <scope>NUCLEOTIDE SEQUENCE [LARGE SCALE GENOMIC DNA]</scope>
</reference>
<comment type="catalytic activity">
    <reaction evidence="13 14 15">
        <text>ATP + (deoxyribonucleotide)n-3'-hydroxyl + 5'-phospho-(deoxyribonucleotide)m = (deoxyribonucleotide)n+m + AMP + diphosphate.</text>
        <dbReference type="EC" id="6.5.1.1"/>
    </reaction>
</comment>
<dbReference type="CDD" id="cd07901">
    <property type="entry name" value="Adenylation_DNA_ligase_Arch_LigB"/>
    <property type="match status" value="1"/>
</dbReference>
<dbReference type="Pfam" id="PF04679">
    <property type="entry name" value="DNA_ligase_A_C"/>
    <property type="match status" value="1"/>
</dbReference>
<dbReference type="GO" id="GO:0006310">
    <property type="term" value="P:DNA recombination"/>
    <property type="evidence" value="ECO:0007669"/>
    <property type="project" value="UniProtKB-UniRule"/>
</dbReference>
<keyword evidence="12 14" id="KW-0131">Cell cycle</keyword>
<keyword evidence="11 14" id="KW-0234">DNA repair</keyword>
<feature type="binding site" evidence="14">
    <location>
        <position position="258"/>
    </location>
    <ligand>
        <name>ATP</name>
        <dbReference type="ChEBI" id="CHEBI:30616"/>
    </ligand>
</feature>
<evidence type="ECO:0000256" key="7">
    <source>
        <dbReference type="ARBA" id="ARBA00022763"/>
    </source>
</evidence>
<feature type="binding site" evidence="14">
    <location>
        <position position="426"/>
    </location>
    <ligand>
        <name>ATP</name>
        <dbReference type="ChEBI" id="CHEBI:30616"/>
    </ligand>
</feature>
<dbReference type="HAMAP" id="MF_00407">
    <property type="entry name" value="DNA_ligase"/>
    <property type="match status" value="1"/>
</dbReference>
<evidence type="ECO:0000256" key="6">
    <source>
        <dbReference type="ARBA" id="ARBA00022741"/>
    </source>
</evidence>
<comment type="cofactor">
    <cofactor evidence="14">
        <name>Mg(2+)</name>
        <dbReference type="ChEBI" id="CHEBI:18420"/>
    </cofactor>
</comment>
<dbReference type="STRING" id="1797716.A3D07_00900"/>
<dbReference type="SUPFAM" id="SSF117018">
    <property type="entry name" value="ATP-dependent DNA ligase DNA-binding domain"/>
    <property type="match status" value="1"/>
</dbReference>
<keyword evidence="2 14" id="KW-0436">Ligase</keyword>
<evidence type="ECO:0000256" key="2">
    <source>
        <dbReference type="ARBA" id="ARBA00022598"/>
    </source>
</evidence>
<dbReference type="NCBIfam" id="TIGR00574">
    <property type="entry name" value="dnl1"/>
    <property type="match status" value="1"/>
</dbReference>
<keyword evidence="3 14" id="KW-0132">Cell division</keyword>
<dbReference type="InterPro" id="IPR050191">
    <property type="entry name" value="ATP-dep_DNA_ligase"/>
</dbReference>
<evidence type="ECO:0000256" key="16">
    <source>
        <dbReference type="RuleBase" id="RU004196"/>
    </source>
</evidence>
<evidence type="ECO:0000313" key="19">
    <source>
        <dbReference type="Proteomes" id="UP000177124"/>
    </source>
</evidence>
<dbReference type="InterPro" id="IPR036599">
    <property type="entry name" value="DNA_ligase_N_sf"/>
</dbReference>
<dbReference type="InterPro" id="IPR022865">
    <property type="entry name" value="DNA_ligae_ATP-dep_bac/arc"/>
</dbReference>
<evidence type="ECO:0000256" key="12">
    <source>
        <dbReference type="ARBA" id="ARBA00023306"/>
    </source>
</evidence>
<dbReference type="PROSITE" id="PS50160">
    <property type="entry name" value="DNA_LIGASE_A3"/>
    <property type="match status" value="1"/>
</dbReference>
<evidence type="ECO:0000256" key="9">
    <source>
        <dbReference type="ARBA" id="ARBA00022842"/>
    </source>
</evidence>
<feature type="binding site" evidence="14">
    <location>
        <position position="350"/>
    </location>
    <ligand>
        <name>ATP</name>
        <dbReference type="ChEBI" id="CHEBI:30616"/>
    </ligand>
</feature>
<comment type="function">
    <text evidence="14">DNA ligase that seals nicks in double-stranded DNA during DNA replication, DNA recombination and DNA repair.</text>
</comment>
<dbReference type="Gene3D" id="3.30.470.30">
    <property type="entry name" value="DNA ligase/mRNA capping enzyme"/>
    <property type="match status" value="1"/>
</dbReference>
<dbReference type="GO" id="GO:0006281">
    <property type="term" value="P:DNA repair"/>
    <property type="evidence" value="ECO:0007669"/>
    <property type="project" value="UniProtKB-UniRule"/>
</dbReference>
<dbReference type="Gene3D" id="1.10.3260.10">
    <property type="entry name" value="DNA ligase, ATP-dependent, N-terminal domain"/>
    <property type="match status" value="1"/>
</dbReference>
<dbReference type="GO" id="GO:0005524">
    <property type="term" value="F:ATP binding"/>
    <property type="evidence" value="ECO:0007669"/>
    <property type="project" value="UniProtKB-UniRule"/>
</dbReference>
<keyword evidence="5 14" id="KW-0479">Metal-binding</keyword>
<protein>
    <recommendedName>
        <fullName evidence="14">Probable DNA ligase</fullName>
        <ecNumber evidence="14">6.5.1.1</ecNumber>
    </recommendedName>
    <alternativeName>
        <fullName evidence="14">Polydeoxyribonucleotide synthase [ATP]</fullName>
    </alternativeName>
</protein>
<proteinExistence type="inferred from homology"/>
<dbReference type="EMBL" id="MFBF01000046">
    <property type="protein sequence ID" value="OGD90391.1"/>
    <property type="molecule type" value="Genomic_DNA"/>
</dbReference>
<evidence type="ECO:0000256" key="4">
    <source>
        <dbReference type="ARBA" id="ARBA00022705"/>
    </source>
</evidence>
<keyword evidence="4 14" id="KW-0235">DNA replication</keyword>
<comment type="similarity">
    <text evidence="1 14 16">Belongs to the ATP-dependent DNA ligase family.</text>
</comment>
<evidence type="ECO:0000259" key="17">
    <source>
        <dbReference type="PROSITE" id="PS50160"/>
    </source>
</evidence>
<dbReference type="SUPFAM" id="SSF56091">
    <property type="entry name" value="DNA ligase/mRNA capping enzyme, catalytic domain"/>
    <property type="match status" value="1"/>
</dbReference>
<feature type="domain" description="ATP-dependent DNA ligase family profile" evidence="17">
    <location>
        <begin position="338"/>
        <end position="459"/>
    </location>
</feature>
<feature type="active site" description="N6-AMP-lysine intermediate" evidence="14">
    <location>
        <position position="260"/>
    </location>
</feature>
<sequence>MKFSTLAQYYEKLEATSKRLELVDILSQLFKEAKAEEIGKICYLIQGRVAPFFEPTELGMAESLAAQAIGRAFDPTSPRLRGASNPKEEVLKLYRKKGNMGLAAVQLATNAKRRTTNALSVSDVFGELGKIAEFTGNGTVEKKVSTLSDLLKKLDPISVKHVVNIPLGTLRLGIGDPTVLDALSLAKKGDKSLRPVLESAYNKTSDLGYVAETFYKKGEKGLSSIKLIVGKPVRPALAERLPSAEEAIKRLGPEFAAEPKFDGFRVAVHKNGDKVELFSRNLENTTHAFPDIVRGAQREIKAKSAILEGEAIAYNPLTSEFLPFQETTKRRRKYKIEEMAIKLPLVLFAFDLLYLNGKDITAIPYRERRKLLQSIVSKDGSTVRLAEERVLHSAEEITKFFNEAVSEGLEGLMLKKLDSPYVAGGRGFHWIKFKRSQSGELTDTVDCVLLGVYAGRGRRTEFGVGGLLVGVYDEKKDEFVTISRIGTGLTDEEFRKVAEIARKIKVSKKPARVNSKVEPAFWVEPKVVLEIYADEITKSPIHTAGEENGIGYALRFPRLVKFRESDKRAEDATTVEEIKKLYQNQYERSNIKI</sequence>
<organism evidence="18 19">
    <name type="scientific">Candidatus Curtissbacteria bacterium RIFCSPHIGHO2_02_FULL_42_15</name>
    <dbReference type="NCBI Taxonomy" id="1797716"/>
    <lineage>
        <taxon>Bacteria</taxon>
        <taxon>Candidatus Curtissiibacteriota</taxon>
    </lineage>
</organism>
<dbReference type="GO" id="GO:0003677">
    <property type="term" value="F:DNA binding"/>
    <property type="evidence" value="ECO:0007669"/>
    <property type="project" value="InterPro"/>
</dbReference>
<dbReference type="InterPro" id="IPR000977">
    <property type="entry name" value="DNA_ligase_ATP-dep"/>
</dbReference>
<evidence type="ECO:0000256" key="10">
    <source>
        <dbReference type="ARBA" id="ARBA00023172"/>
    </source>
</evidence>
<dbReference type="GO" id="GO:0003910">
    <property type="term" value="F:DNA ligase (ATP) activity"/>
    <property type="evidence" value="ECO:0007669"/>
    <property type="project" value="UniProtKB-UniRule"/>
</dbReference>
<feature type="binding site" evidence="14">
    <location>
        <position position="310"/>
    </location>
    <ligand>
        <name>ATP</name>
        <dbReference type="ChEBI" id="CHEBI:30616"/>
    </ligand>
</feature>
<evidence type="ECO:0000256" key="14">
    <source>
        <dbReference type="HAMAP-Rule" id="MF_00407"/>
    </source>
</evidence>
<evidence type="ECO:0000313" key="18">
    <source>
        <dbReference type="EMBL" id="OGD90391.1"/>
    </source>
</evidence>
<keyword evidence="8 14" id="KW-0067">ATP-binding</keyword>
<dbReference type="Pfam" id="PF01068">
    <property type="entry name" value="DNA_ligase_A_M"/>
    <property type="match status" value="1"/>
</dbReference>
<dbReference type="GO" id="GO:0006273">
    <property type="term" value="P:lagging strand elongation"/>
    <property type="evidence" value="ECO:0007669"/>
    <property type="project" value="TreeGrafter"/>
</dbReference>
<name>A0A1F5GEU3_9BACT</name>
<dbReference type="PROSITE" id="PS00697">
    <property type="entry name" value="DNA_LIGASE_A1"/>
    <property type="match status" value="1"/>
</dbReference>
<dbReference type="InterPro" id="IPR012310">
    <property type="entry name" value="DNA_ligase_ATP-dep_cent"/>
</dbReference>
<feature type="binding site" evidence="14">
    <location>
        <position position="265"/>
    </location>
    <ligand>
        <name>ATP</name>
        <dbReference type="ChEBI" id="CHEBI:30616"/>
    </ligand>
</feature>
<keyword evidence="7 14" id="KW-0227">DNA damage</keyword>
<evidence type="ECO:0000256" key="15">
    <source>
        <dbReference type="RuleBase" id="RU000617"/>
    </source>
</evidence>
<keyword evidence="6 14" id="KW-0547">Nucleotide-binding</keyword>
<evidence type="ECO:0000256" key="13">
    <source>
        <dbReference type="ARBA" id="ARBA00034003"/>
    </source>
</evidence>
<dbReference type="SUPFAM" id="SSF50249">
    <property type="entry name" value="Nucleic acid-binding proteins"/>
    <property type="match status" value="1"/>
</dbReference>
<dbReference type="InterPro" id="IPR012309">
    <property type="entry name" value="DNA_ligase_ATP-dep_C"/>
</dbReference>
<dbReference type="GO" id="GO:0071897">
    <property type="term" value="P:DNA biosynthetic process"/>
    <property type="evidence" value="ECO:0007669"/>
    <property type="project" value="InterPro"/>
</dbReference>
<feature type="binding site" evidence="14">
    <location>
        <position position="280"/>
    </location>
    <ligand>
        <name>ATP</name>
        <dbReference type="ChEBI" id="CHEBI:30616"/>
    </ligand>
</feature>
<comment type="caution">
    <text evidence="18">The sequence shown here is derived from an EMBL/GenBank/DDBJ whole genome shotgun (WGS) entry which is preliminary data.</text>
</comment>
<dbReference type="GO" id="GO:0046872">
    <property type="term" value="F:metal ion binding"/>
    <property type="evidence" value="ECO:0007669"/>
    <property type="project" value="UniProtKB-KW"/>
</dbReference>
<dbReference type="GO" id="GO:0051301">
    <property type="term" value="P:cell division"/>
    <property type="evidence" value="ECO:0007669"/>
    <property type="project" value="UniProtKB-KW"/>
</dbReference>
<evidence type="ECO:0000256" key="11">
    <source>
        <dbReference type="ARBA" id="ARBA00023204"/>
    </source>
</evidence>
<dbReference type="InterPro" id="IPR012340">
    <property type="entry name" value="NA-bd_OB-fold"/>
</dbReference>
<evidence type="ECO:0000256" key="8">
    <source>
        <dbReference type="ARBA" id="ARBA00022840"/>
    </source>
</evidence>
<evidence type="ECO:0000256" key="3">
    <source>
        <dbReference type="ARBA" id="ARBA00022618"/>
    </source>
</evidence>
<dbReference type="AlphaFoldDB" id="A0A1F5GEU3"/>
<feature type="binding site" evidence="14">
    <location>
        <position position="432"/>
    </location>
    <ligand>
        <name>ATP</name>
        <dbReference type="ChEBI" id="CHEBI:30616"/>
    </ligand>
</feature>
<dbReference type="Gene3D" id="2.40.50.140">
    <property type="entry name" value="Nucleic acid-binding proteins"/>
    <property type="match status" value="1"/>
</dbReference>
<gene>
    <name evidence="14" type="primary">lig</name>
    <name evidence="18" type="ORF">A3D07_00900</name>
</gene>
<evidence type="ECO:0000256" key="5">
    <source>
        <dbReference type="ARBA" id="ARBA00022723"/>
    </source>
</evidence>
<accession>A0A1F5GEU3</accession>
<dbReference type="PANTHER" id="PTHR45674:SF4">
    <property type="entry name" value="DNA LIGASE 1"/>
    <property type="match status" value="1"/>
</dbReference>
<dbReference type="InterPro" id="IPR012308">
    <property type="entry name" value="DNA_ligase_ATP-dep_N"/>
</dbReference>
<keyword evidence="10 14" id="KW-0233">DNA recombination</keyword>
<dbReference type="PANTHER" id="PTHR45674">
    <property type="entry name" value="DNA LIGASE 1/3 FAMILY MEMBER"/>
    <property type="match status" value="1"/>
</dbReference>
<keyword evidence="9 14" id="KW-0460">Magnesium</keyword>
<dbReference type="EC" id="6.5.1.1" evidence="14"/>
<evidence type="ECO:0000256" key="1">
    <source>
        <dbReference type="ARBA" id="ARBA00007572"/>
    </source>
</evidence>